<proteinExistence type="predicted"/>
<dbReference type="EMBL" id="BGZK01000396">
    <property type="protein sequence ID" value="GBP41283.1"/>
    <property type="molecule type" value="Genomic_DNA"/>
</dbReference>
<reference evidence="1 2" key="1">
    <citation type="journal article" date="2019" name="Commun. Biol.">
        <title>The bagworm genome reveals a unique fibroin gene that provides high tensile strength.</title>
        <authorList>
            <person name="Kono N."/>
            <person name="Nakamura H."/>
            <person name="Ohtoshi R."/>
            <person name="Tomita M."/>
            <person name="Numata K."/>
            <person name="Arakawa K."/>
        </authorList>
    </citation>
    <scope>NUCLEOTIDE SEQUENCE [LARGE SCALE GENOMIC DNA]</scope>
</reference>
<evidence type="ECO:0000313" key="2">
    <source>
        <dbReference type="Proteomes" id="UP000299102"/>
    </source>
</evidence>
<accession>A0A4C1VRG5</accession>
<evidence type="ECO:0000313" key="1">
    <source>
        <dbReference type="EMBL" id="GBP41283.1"/>
    </source>
</evidence>
<dbReference type="AlphaFoldDB" id="A0A4C1VRG5"/>
<organism evidence="1 2">
    <name type="scientific">Eumeta variegata</name>
    <name type="common">Bagworm moth</name>
    <name type="synonym">Eumeta japonica</name>
    <dbReference type="NCBI Taxonomy" id="151549"/>
    <lineage>
        <taxon>Eukaryota</taxon>
        <taxon>Metazoa</taxon>
        <taxon>Ecdysozoa</taxon>
        <taxon>Arthropoda</taxon>
        <taxon>Hexapoda</taxon>
        <taxon>Insecta</taxon>
        <taxon>Pterygota</taxon>
        <taxon>Neoptera</taxon>
        <taxon>Endopterygota</taxon>
        <taxon>Lepidoptera</taxon>
        <taxon>Glossata</taxon>
        <taxon>Ditrysia</taxon>
        <taxon>Tineoidea</taxon>
        <taxon>Psychidae</taxon>
        <taxon>Oiketicinae</taxon>
        <taxon>Eumeta</taxon>
    </lineage>
</organism>
<keyword evidence="2" id="KW-1185">Reference proteome</keyword>
<comment type="caution">
    <text evidence="1">The sequence shown here is derived from an EMBL/GenBank/DDBJ whole genome shotgun (WGS) entry which is preliminary data.</text>
</comment>
<protein>
    <submittedName>
        <fullName evidence="1">Uncharacterized protein</fullName>
    </submittedName>
</protein>
<sequence>MPYRVPQPTRNPYSFVMYVRRLVCLSIRDSAHAKPDHMDIHKCLSPHTDRDCWQKAIPHPNGSRERFLVFNYCSRGAKEQASHQTVNGHRRPMTLATQEVTSHHKPFLNSLTFLAEEIKQPGPAERFISAIERADYTRTGLSSASTILRALCRKIRLSL</sequence>
<dbReference type="Proteomes" id="UP000299102">
    <property type="component" value="Unassembled WGS sequence"/>
</dbReference>
<name>A0A4C1VRG5_EUMVA</name>
<gene>
    <name evidence="1" type="ORF">EVAR_33010_1</name>
</gene>